<dbReference type="PROSITE" id="PS51832">
    <property type="entry name" value="HD_GYP"/>
    <property type="match status" value="1"/>
</dbReference>
<reference evidence="3" key="1">
    <citation type="submission" date="2006-04" db="EMBL/GenBank/DDBJ databases">
        <title>Complete sequence of chromosome of Deinococcus geothermalis DSM 11300.</title>
        <authorList>
            <consortium name="US DOE Joint Genome Institute"/>
            <person name="Copeland A."/>
            <person name="Lucas S."/>
            <person name="Lapidus A."/>
            <person name="Barry K."/>
            <person name="Detter J.C."/>
            <person name="Glavina del Rio T."/>
            <person name="Hammon N."/>
            <person name="Israni S."/>
            <person name="Dalin E."/>
            <person name="Tice H."/>
            <person name="Pitluck S."/>
            <person name="Brettin T."/>
            <person name="Bruce D."/>
            <person name="Han C."/>
            <person name="Tapia R."/>
            <person name="Saunders E."/>
            <person name="Gilna P."/>
            <person name="Schmutz J."/>
            <person name="Larimer F."/>
            <person name="Land M."/>
            <person name="Hauser L."/>
            <person name="Kyrpides N."/>
            <person name="Kim E."/>
            <person name="Daly M.J."/>
            <person name="Fredrickson J.K."/>
            <person name="Makarova K.S."/>
            <person name="Gaidamakova E.K."/>
            <person name="Zhai M."/>
            <person name="Richardson P."/>
        </authorList>
    </citation>
    <scope>NUCLEOTIDE SEQUENCE</scope>
    <source>
        <strain evidence="3">DSM 11300</strain>
    </source>
</reference>
<dbReference type="Pfam" id="PF13487">
    <property type="entry name" value="HD_5"/>
    <property type="match status" value="1"/>
</dbReference>
<dbReference type="EMBL" id="CP000359">
    <property type="protein sequence ID" value="ABF46293.1"/>
    <property type="molecule type" value="Genomic_DNA"/>
</dbReference>
<dbReference type="InterPro" id="IPR037522">
    <property type="entry name" value="HD_GYP_dom"/>
</dbReference>
<dbReference type="Pfam" id="PF13185">
    <property type="entry name" value="GAF_2"/>
    <property type="match status" value="3"/>
</dbReference>
<dbReference type="SUPFAM" id="SSF55781">
    <property type="entry name" value="GAF domain-like"/>
    <property type="match status" value="4"/>
</dbReference>
<keyword evidence="4" id="KW-1185">Reference proteome</keyword>
<dbReference type="KEGG" id="dge:Dgeo_1999"/>
<gene>
    <name evidence="3" type="ordered locus">Dgeo_1999</name>
</gene>
<dbReference type="InterPro" id="IPR013655">
    <property type="entry name" value="PAS_fold_3"/>
</dbReference>
<dbReference type="AlphaFoldDB" id="Q1IWU1"/>
<dbReference type="InterPro" id="IPR029016">
    <property type="entry name" value="GAF-like_dom_sf"/>
</dbReference>
<dbReference type="SMART" id="SM00065">
    <property type="entry name" value="GAF"/>
    <property type="match status" value="4"/>
</dbReference>
<evidence type="ECO:0000313" key="4">
    <source>
        <dbReference type="Proteomes" id="UP000002431"/>
    </source>
</evidence>
<dbReference type="InterPro" id="IPR035965">
    <property type="entry name" value="PAS-like_dom_sf"/>
</dbReference>
<dbReference type="InterPro" id="IPR006675">
    <property type="entry name" value="HDIG_dom"/>
</dbReference>
<sequence>MLPHAPPTSAVHGALLDLASGTLYPLSGDWLWVAWTPGQPVALERWMMLVHAEDRHTLMSELERAVRLDDRVTRRLRFRMSVAEPAWQGGVSVEAEWRVARRAPNGQVTHLSVALRLLAAGAVCEPLPEERSSSAGLPAALADTATFTWIRGASGPTTLQISPVLTAWLGAAPTTLAELLAHLDPESAHMVRLYLQGAAQKDPLERLGELRGQVAQAGEPVIRPVLLSLPPPVWVGETQVTFGVLRDVGETFRLHEALAERERLLGEAQALARLGSWRDDRRRGGLVWSDGMFHLLGLPVGTPDLAVWLAHTHPEDWDAVQAALVGNWTEPKLTLRHRLVRPDGEERVIELRGRAEVGPDGQPALLCLQAALLDAAATVTATLDRDEVLARLIGSVGRIVPFDAASVMLLGPDGESLQVLLRKLGPNAPAEARDMPLVAALSEFPMLAANIRRGVPCLLEDVRTSRAWMDHPGRRWIRSLLLQPILLEGKLLGLLVLSAAAPGTFTPERAELVRLFMGYVGAALHNSRLYEEARREARRAGVLVELAAQLNRPLDPEQVVKVVAQGTRAALGRGCVSVVRYDARRGEWYRAARVGFEDHPGANRPEVRDRPPLPPPQVQPSQSGIGTQAALLTPRNPKDTQVLAQLGYREALLISMGQDGHFLAGLYVGLLDDVPFTPEEQALLGGIAEQAALAFVNAELRAENAARVDDLTVLNLAAQQFAQLLDETALADALADTARQSFDASSAWVAACTPEGRLVPLSPRSQPLSELGPAWPGPHPALKALASGEPVLLRPELQPDWWAAAEARGIRSAAVVPLALPHSEAEQRPLLLLLLSREPKVYTPQRLHVLSTLALHFGSALRNAWRFQDTRQRLARLEALHDLDTVISTAPDLGLVLRRVADLAAAQPGVSAVAICLYRSNVHLLEYVAVRGLDGPFPDPVSLSSEGPPAVVALEGHPLRVNDVSPSPLIGPQTWPRQTGARGYQALPLRAKGQILGVMEYTWHEEEPDAQTHVFLRVLADQAAIASESARLYRDLQRQSTSLALAYDETLEGWSRALDLRDRETEGHTQRVTDLTVRLAQAFGFAPEDLTHLRWGALLHDIGKMGIPDAILHKPGPLDPQEWAVMRRHPELALELLAPIQFLRPALDIPYSHHEKWDGSGYPRGLRGEAIPLPARLFAVVDVWDALTNDRPYRPAWTRTQALAHIRAESGKHFDPQVVEVFTALLLREYPELAEER</sequence>
<evidence type="ECO:0000259" key="2">
    <source>
        <dbReference type="PROSITE" id="PS51832"/>
    </source>
</evidence>
<evidence type="ECO:0000313" key="3">
    <source>
        <dbReference type="EMBL" id="ABF46293.1"/>
    </source>
</evidence>
<organism evidence="3 4">
    <name type="scientific">Deinococcus geothermalis (strain DSM 11300 / CIP 105573 / AG-3a)</name>
    <dbReference type="NCBI Taxonomy" id="319795"/>
    <lineage>
        <taxon>Bacteria</taxon>
        <taxon>Thermotogati</taxon>
        <taxon>Deinococcota</taxon>
        <taxon>Deinococci</taxon>
        <taxon>Deinococcales</taxon>
        <taxon>Deinococcaceae</taxon>
        <taxon>Deinococcus</taxon>
    </lineage>
</organism>
<dbReference type="InterPro" id="IPR052020">
    <property type="entry name" value="Cyclic_di-GMP/3'3'-cGAMP_PDE"/>
</dbReference>
<dbReference type="InterPro" id="IPR003018">
    <property type="entry name" value="GAF"/>
</dbReference>
<dbReference type="STRING" id="319795.Dgeo_1999"/>
<dbReference type="HOGENOM" id="CLU_267035_0_0_0"/>
<dbReference type="PANTHER" id="PTHR45228">
    <property type="entry name" value="CYCLIC DI-GMP PHOSPHODIESTERASE TM_0186-RELATED"/>
    <property type="match status" value="1"/>
</dbReference>
<protein>
    <submittedName>
        <fullName evidence="3">Metal dependent phosphohydrolase containing GAF domains</fullName>
    </submittedName>
</protein>
<feature type="region of interest" description="Disordered" evidence="1">
    <location>
        <begin position="599"/>
        <end position="624"/>
    </location>
</feature>
<proteinExistence type="predicted"/>
<dbReference type="InterPro" id="IPR003607">
    <property type="entry name" value="HD/PDEase_dom"/>
</dbReference>
<dbReference type="Pfam" id="PF08447">
    <property type="entry name" value="PAS_3"/>
    <property type="match status" value="1"/>
</dbReference>
<feature type="compositionally biased region" description="Basic and acidic residues" evidence="1">
    <location>
        <begin position="599"/>
        <end position="611"/>
    </location>
</feature>
<dbReference type="SMART" id="SM00471">
    <property type="entry name" value="HDc"/>
    <property type="match status" value="1"/>
</dbReference>
<dbReference type="Gene3D" id="3.30.450.20">
    <property type="entry name" value="PAS domain"/>
    <property type="match status" value="1"/>
</dbReference>
<dbReference type="SUPFAM" id="SSF109604">
    <property type="entry name" value="HD-domain/PDEase-like"/>
    <property type="match status" value="1"/>
</dbReference>
<evidence type="ECO:0000256" key="1">
    <source>
        <dbReference type="SAM" id="MobiDB-lite"/>
    </source>
</evidence>
<accession>Q1IWU1</accession>
<dbReference type="NCBIfam" id="TIGR00277">
    <property type="entry name" value="HDIG"/>
    <property type="match status" value="1"/>
</dbReference>
<dbReference type="Gene3D" id="3.30.450.40">
    <property type="match status" value="4"/>
</dbReference>
<name>Q1IWU1_DEIGD</name>
<dbReference type="PANTHER" id="PTHR45228:SF1">
    <property type="entry name" value="CYCLIC DI-GMP PHOSPHODIESTERASE TM_0186"/>
    <property type="match status" value="1"/>
</dbReference>
<dbReference type="Proteomes" id="UP000002431">
    <property type="component" value="Chromosome"/>
</dbReference>
<dbReference type="eggNOG" id="COG3437">
    <property type="taxonomic scope" value="Bacteria"/>
</dbReference>
<dbReference type="SUPFAM" id="SSF55785">
    <property type="entry name" value="PYP-like sensor domain (PAS domain)"/>
    <property type="match status" value="1"/>
</dbReference>
<dbReference type="Gene3D" id="1.10.3210.10">
    <property type="entry name" value="Hypothetical protein af1432"/>
    <property type="match status" value="1"/>
</dbReference>
<dbReference type="RefSeq" id="WP_011531120.1">
    <property type="nucleotide sequence ID" value="NC_008025.1"/>
</dbReference>
<feature type="domain" description="HD-GYP" evidence="2">
    <location>
        <begin position="1043"/>
        <end position="1237"/>
    </location>
</feature>
<dbReference type="CDD" id="cd00077">
    <property type="entry name" value="HDc"/>
    <property type="match status" value="1"/>
</dbReference>